<comment type="caution">
    <text evidence="1">The sequence shown here is derived from an EMBL/GenBank/DDBJ whole genome shotgun (WGS) entry which is preliminary data.</text>
</comment>
<dbReference type="Proteomes" id="UP000828390">
    <property type="component" value="Unassembled WGS sequence"/>
</dbReference>
<name>A0A9D4C9U3_DREPO</name>
<accession>A0A9D4C9U3</accession>
<sequence>MTCKLSLTRMSTTEDVYASTNTDVHNRGHASWLLHGCPQQMTCTLALTRMSTTDDVQAGSDSDMYPEDDAQAGNTAIAIKYKNMFHTCISFFPFLPNTEHNTNLDSAIDI</sequence>
<gene>
    <name evidence="1" type="ORF">DPMN_062655</name>
</gene>
<protein>
    <submittedName>
        <fullName evidence="1">Uncharacterized protein</fullName>
    </submittedName>
</protein>
<proteinExistence type="predicted"/>
<keyword evidence="2" id="KW-1185">Reference proteome</keyword>
<organism evidence="1 2">
    <name type="scientific">Dreissena polymorpha</name>
    <name type="common">Zebra mussel</name>
    <name type="synonym">Mytilus polymorpha</name>
    <dbReference type="NCBI Taxonomy" id="45954"/>
    <lineage>
        <taxon>Eukaryota</taxon>
        <taxon>Metazoa</taxon>
        <taxon>Spiralia</taxon>
        <taxon>Lophotrochozoa</taxon>
        <taxon>Mollusca</taxon>
        <taxon>Bivalvia</taxon>
        <taxon>Autobranchia</taxon>
        <taxon>Heteroconchia</taxon>
        <taxon>Euheterodonta</taxon>
        <taxon>Imparidentia</taxon>
        <taxon>Neoheterodontei</taxon>
        <taxon>Myida</taxon>
        <taxon>Dreissenoidea</taxon>
        <taxon>Dreissenidae</taxon>
        <taxon>Dreissena</taxon>
    </lineage>
</organism>
<reference evidence="1" key="1">
    <citation type="journal article" date="2019" name="bioRxiv">
        <title>The Genome of the Zebra Mussel, Dreissena polymorpha: A Resource for Invasive Species Research.</title>
        <authorList>
            <person name="McCartney M.A."/>
            <person name="Auch B."/>
            <person name="Kono T."/>
            <person name="Mallez S."/>
            <person name="Zhang Y."/>
            <person name="Obille A."/>
            <person name="Becker A."/>
            <person name="Abrahante J.E."/>
            <person name="Garbe J."/>
            <person name="Badalamenti J.P."/>
            <person name="Herman A."/>
            <person name="Mangelson H."/>
            <person name="Liachko I."/>
            <person name="Sullivan S."/>
            <person name="Sone E.D."/>
            <person name="Koren S."/>
            <person name="Silverstein K.A.T."/>
            <person name="Beckman K.B."/>
            <person name="Gohl D.M."/>
        </authorList>
    </citation>
    <scope>NUCLEOTIDE SEQUENCE</scope>
    <source>
        <strain evidence="1">Duluth1</strain>
        <tissue evidence="1">Whole animal</tissue>
    </source>
</reference>
<evidence type="ECO:0000313" key="1">
    <source>
        <dbReference type="EMBL" id="KAH3719782.1"/>
    </source>
</evidence>
<evidence type="ECO:0000313" key="2">
    <source>
        <dbReference type="Proteomes" id="UP000828390"/>
    </source>
</evidence>
<dbReference type="EMBL" id="JAIWYP010000013">
    <property type="protein sequence ID" value="KAH3719782.1"/>
    <property type="molecule type" value="Genomic_DNA"/>
</dbReference>
<dbReference type="AlphaFoldDB" id="A0A9D4C9U3"/>
<reference evidence="1" key="2">
    <citation type="submission" date="2020-11" db="EMBL/GenBank/DDBJ databases">
        <authorList>
            <person name="McCartney M.A."/>
            <person name="Auch B."/>
            <person name="Kono T."/>
            <person name="Mallez S."/>
            <person name="Becker A."/>
            <person name="Gohl D.M."/>
            <person name="Silverstein K.A.T."/>
            <person name="Koren S."/>
            <person name="Bechman K.B."/>
            <person name="Herman A."/>
            <person name="Abrahante J.E."/>
            <person name="Garbe J."/>
        </authorList>
    </citation>
    <scope>NUCLEOTIDE SEQUENCE</scope>
    <source>
        <strain evidence="1">Duluth1</strain>
        <tissue evidence="1">Whole animal</tissue>
    </source>
</reference>